<feature type="transmembrane region" description="Helical" evidence="9">
    <location>
        <begin position="125"/>
        <end position="144"/>
    </location>
</feature>
<evidence type="ECO:0000259" key="10">
    <source>
        <dbReference type="Pfam" id="PF07730"/>
    </source>
</evidence>
<name>A0A4R5CI73_9ACTN</name>
<comment type="caution">
    <text evidence="11">The sequence shown here is derived from an EMBL/GenBank/DDBJ whole genome shotgun (WGS) entry which is preliminary data.</text>
</comment>
<feature type="transmembrane region" description="Helical" evidence="9">
    <location>
        <begin position="323"/>
        <end position="340"/>
    </location>
</feature>
<organism evidence="11 12">
    <name type="scientific">Jiangella asiatica</name>
    <dbReference type="NCBI Taxonomy" id="2530372"/>
    <lineage>
        <taxon>Bacteria</taxon>
        <taxon>Bacillati</taxon>
        <taxon>Actinomycetota</taxon>
        <taxon>Actinomycetes</taxon>
        <taxon>Jiangellales</taxon>
        <taxon>Jiangellaceae</taxon>
        <taxon>Jiangella</taxon>
    </lineage>
</organism>
<feature type="transmembrane region" description="Helical" evidence="9">
    <location>
        <begin position="299"/>
        <end position="316"/>
    </location>
</feature>
<proteinExistence type="predicted"/>
<evidence type="ECO:0000256" key="7">
    <source>
        <dbReference type="ARBA" id="ARBA00022840"/>
    </source>
</evidence>
<keyword evidence="8" id="KW-0902">Two-component regulatory system</keyword>
<dbReference type="GO" id="GO:0005524">
    <property type="term" value="F:ATP binding"/>
    <property type="evidence" value="ECO:0007669"/>
    <property type="project" value="UniProtKB-KW"/>
</dbReference>
<keyword evidence="9" id="KW-1133">Transmembrane helix</keyword>
<gene>
    <name evidence="11" type="ORF">E1269_28835</name>
</gene>
<keyword evidence="7" id="KW-0067">ATP-binding</keyword>
<feature type="transmembrane region" description="Helical" evidence="9">
    <location>
        <begin position="83"/>
        <end position="105"/>
    </location>
</feature>
<feature type="domain" description="Signal transduction histidine kinase subgroup 3 dimerisation and phosphoacceptor" evidence="10">
    <location>
        <begin position="393"/>
        <end position="458"/>
    </location>
</feature>
<accession>A0A4R5CI73</accession>
<evidence type="ECO:0000256" key="5">
    <source>
        <dbReference type="ARBA" id="ARBA00022741"/>
    </source>
</evidence>
<feature type="transmembrane region" description="Helical" evidence="9">
    <location>
        <begin position="226"/>
        <end position="243"/>
    </location>
</feature>
<dbReference type="GO" id="GO:0000155">
    <property type="term" value="F:phosphorelay sensor kinase activity"/>
    <property type="evidence" value="ECO:0007669"/>
    <property type="project" value="InterPro"/>
</dbReference>
<evidence type="ECO:0000256" key="6">
    <source>
        <dbReference type="ARBA" id="ARBA00022777"/>
    </source>
</evidence>
<keyword evidence="9" id="KW-0812">Transmembrane</keyword>
<dbReference type="FunCoup" id="A0A4R5CI73">
    <property type="interactions" value="1"/>
</dbReference>
<dbReference type="InterPro" id="IPR036890">
    <property type="entry name" value="HATPase_C_sf"/>
</dbReference>
<dbReference type="InParanoid" id="A0A4R5CI73"/>
<sequence>MIEQGRGVRTWLPWLGAAAVFVVTLVTARDVLDLPAAALPVVASAAALPFGLIGSLPVAGWVLSAGSALLVSRAYEVVDGDPWPWPVMHGLVLLALLFAVGVRPLPDRGSHAPLPRQAARERPRAVEVLIPAAATVATALLFNASAADDLTAGWTVGAAAVGVGGIVVRQAGLLPRLPAEAPVPPADVPELLLRGAREAFLDLRPVPAARIGGAGTRVAPSWARRYAAWLLAFGVFWLTVSTVEATVEMHPLLVPVVGLVVALPIGLAERYPLVGWRLATALAVVLALAGSPSDAEYPGTWPVVFQWVWLASALVVSIRYERWTTVCVWATSVAAMLTGVPGDSGTVVMLIVAVTAIVVIGDLLRARRSTSRDLARQTELSELEKARRTVLEERARIARELHDVVAHHMSLVVVQAETAPYRLADLPDDAAAEFASISASARQALDEIRGLLGVLRGTDDGVGFAPQPGLDQLEELIRSARRSGASVDLTVSGPVPARISAAVELSAYRIVQESLANAVRHAPGTEVAVDVRYGEGSLELRVANAAPATAAVTQATPGHGLVGMRERATVVGGTLAAGPTGDGGFAVTAVLPYEPPPGTDASPPSEP</sequence>
<keyword evidence="3" id="KW-0597">Phosphoprotein</keyword>
<dbReference type="Gene3D" id="1.20.5.1930">
    <property type="match status" value="1"/>
</dbReference>
<feature type="transmembrane region" description="Helical" evidence="9">
    <location>
        <begin position="249"/>
        <end position="267"/>
    </location>
</feature>
<dbReference type="AlphaFoldDB" id="A0A4R5CI73"/>
<keyword evidence="4" id="KW-0808">Transferase</keyword>
<reference evidence="11 12" key="1">
    <citation type="submission" date="2019-03" db="EMBL/GenBank/DDBJ databases">
        <title>Draft genome sequences of novel Actinobacteria.</title>
        <authorList>
            <person name="Sahin N."/>
            <person name="Ay H."/>
            <person name="Saygin H."/>
        </authorList>
    </citation>
    <scope>NUCLEOTIDE SEQUENCE [LARGE SCALE GENOMIC DNA]</scope>
    <source>
        <strain evidence="11 12">5K138</strain>
    </source>
</reference>
<evidence type="ECO:0000256" key="2">
    <source>
        <dbReference type="ARBA" id="ARBA00012438"/>
    </source>
</evidence>
<keyword evidence="9" id="KW-0472">Membrane</keyword>
<feature type="transmembrane region" description="Helical" evidence="9">
    <location>
        <begin position="39"/>
        <end position="63"/>
    </location>
</feature>
<protein>
    <recommendedName>
        <fullName evidence="2">histidine kinase</fullName>
        <ecNumber evidence="2">2.7.13.3</ecNumber>
    </recommendedName>
</protein>
<dbReference type="Proteomes" id="UP000294739">
    <property type="component" value="Unassembled WGS sequence"/>
</dbReference>
<dbReference type="CDD" id="cd16917">
    <property type="entry name" value="HATPase_UhpB-NarQ-NarX-like"/>
    <property type="match status" value="1"/>
</dbReference>
<dbReference type="EC" id="2.7.13.3" evidence="2"/>
<evidence type="ECO:0000256" key="1">
    <source>
        <dbReference type="ARBA" id="ARBA00000085"/>
    </source>
</evidence>
<dbReference type="Pfam" id="PF07730">
    <property type="entry name" value="HisKA_3"/>
    <property type="match status" value="1"/>
</dbReference>
<evidence type="ECO:0000313" key="12">
    <source>
        <dbReference type="Proteomes" id="UP000294739"/>
    </source>
</evidence>
<feature type="transmembrane region" description="Helical" evidence="9">
    <location>
        <begin position="274"/>
        <end position="293"/>
    </location>
</feature>
<dbReference type="OrthoDB" id="3288457at2"/>
<evidence type="ECO:0000256" key="3">
    <source>
        <dbReference type="ARBA" id="ARBA00022553"/>
    </source>
</evidence>
<keyword evidence="6" id="KW-0418">Kinase</keyword>
<evidence type="ECO:0000256" key="8">
    <source>
        <dbReference type="ARBA" id="ARBA00023012"/>
    </source>
</evidence>
<comment type="catalytic activity">
    <reaction evidence="1">
        <text>ATP + protein L-histidine = ADP + protein N-phospho-L-histidine.</text>
        <dbReference type="EC" id="2.7.13.3"/>
    </reaction>
</comment>
<dbReference type="InterPro" id="IPR011712">
    <property type="entry name" value="Sig_transdc_His_kin_sub3_dim/P"/>
</dbReference>
<dbReference type="SUPFAM" id="SSF55874">
    <property type="entry name" value="ATPase domain of HSP90 chaperone/DNA topoisomerase II/histidine kinase"/>
    <property type="match status" value="1"/>
</dbReference>
<evidence type="ECO:0000256" key="9">
    <source>
        <dbReference type="SAM" id="Phobius"/>
    </source>
</evidence>
<dbReference type="Gene3D" id="3.30.565.10">
    <property type="entry name" value="Histidine kinase-like ATPase, C-terminal domain"/>
    <property type="match status" value="1"/>
</dbReference>
<dbReference type="InterPro" id="IPR050482">
    <property type="entry name" value="Sensor_HK_TwoCompSys"/>
</dbReference>
<feature type="transmembrane region" description="Helical" evidence="9">
    <location>
        <begin position="150"/>
        <end position="168"/>
    </location>
</feature>
<keyword evidence="12" id="KW-1185">Reference proteome</keyword>
<dbReference type="PANTHER" id="PTHR24421:SF10">
    <property type="entry name" value="NITRATE_NITRITE SENSOR PROTEIN NARQ"/>
    <property type="match status" value="1"/>
</dbReference>
<keyword evidence="5" id="KW-0547">Nucleotide-binding</keyword>
<dbReference type="GO" id="GO:0046983">
    <property type="term" value="F:protein dimerization activity"/>
    <property type="evidence" value="ECO:0007669"/>
    <property type="project" value="InterPro"/>
</dbReference>
<evidence type="ECO:0000313" key="11">
    <source>
        <dbReference type="EMBL" id="TDD98250.1"/>
    </source>
</evidence>
<feature type="transmembrane region" description="Helical" evidence="9">
    <location>
        <begin position="346"/>
        <end position="364"/>
    </location>
</feature>
<feature type="transmembrane region" description="Helical" evidence="9">
    <location>
        <begin position="12"/>
        <end position="32"/>
    </location>
</feature>
<evidence type="ECO:0000256" key="4">
    <source>
        <dbReference type="ARBA" id="ARBA00022679"/>
    </source>
</evidence>
<dbReference type="EMBL" id="SMKZ01000068">
    <property type="protein sequence ID" value="TDD98250.1"/>
    <property type="molecule type" value="Genomic_DNA"/>
</dbReference>
<dbReference type="GO" id="GO:0016020">
    <property type="term" value="C:membrane"/>
    <property type="evidence" value="ECO:0007669"/>
    <property type="project" value="InterPro"/>
</dbReference>
<dbReference type="PANTHER" id="PTHR24421">
    <property type="entry name" value="NITRATE/NITRITE SENSOR PROTEIN NARX-RELATED"/>
    <property type="match status" value="1"/>
</dbReference>
<feature type="non-terminal residue" evidence="11">
    <location>
        <position position="607"/>
    </location>
</feature>
<dbReference type="RefSeq" id="WP_131901159.1">
    <property type="nucleotide sequence ID" value="NZ_SMKZ01000068.1"/>
</dbReference>